<evidence type="ECO:0000256" key="1">
    <source>
        <dbReference type="ARBA" id="ARBA00023015"/>
    </source>
</evidence>
<dbReference type="InterPro" id="IPR011711">
    <property type="entry name" value="GntR_C"/>
</dbReference>
<reference evidence="7" key="1">
    <citation type="submission" date="2016-10" db="EMBL/GenBank/DDBJ databases">
        <authorList>
            <person name="Varghese N."/>
            <person name="Submissions S."/>
        </authorList>
    </citation>
    <scope>NUCLEOTIDE SEQUENCE [LARGE SCALE GENOMIC DNA]</scope>
    <source>
        <strain evidence="7">CGMCC 4.6825</strain>
    </source>
</reference>
<dbReference type="OrthoDB" id="5450856at2"/>
<dbReference type="SUPFAM" id="SSF46785">
    <property type="entry name" value="Winged helix' DNA-binding domain"/>
    <property type="match status" value="1"/>
</dbReference>
<accession>A0A1H9Q2Q5</accession>
<evidence type="ECO:0000256" key="2">
    <source>
        <dbReference type="ARBA" id="ARBA00023125"/>
    </source>
</evidence>
<dbReference type="Pfam" id="PF07729">
    <property type="entry name" value="FCD"/>
    <property type="match status" value="1"/>
</dbReference>
<dbReference type="InterPro" id="IPR036388">
    <property type="entry name" value="WH-like_DNA-bd_sf"/>
</dbReference>
<keyword evidence="2 6" id="KW-0238">DNA-binding</keyword>
<gene>
    <name evidence="6" type="ORF">SAMN05421870_102423</name>
</gene>
<dbReference type="EMBL" id="FOGO01000002">
    <property type="protein sequence ID" value="SER54710.1"/>
    <property type="molecule type" value="Genomic_DNA"/>
</dbReference>
<keyword evidence="7" id="KW-1185">Reference proteome</keyword>
<dbReference type="SMART" id="SM00895">
    <property type="entry name" value="FCD"/>
    <property type="match status" value="1"/>
</dbReference>
<evidence type="ECO:0000313" key="6">
    <source>
        <dbReference type="EMBL" id="SER54710.1"/>
    </source>
</evidence>
<dbReference type="Gene3D" id="1.20.120.530">
    <property type="entry name" value="GntR ligand-binding domain-like"/>
    <property type="match status" value="1"/>
</dbReference>
<sequence>MALRAAGRQSLVDTVVAELRAQLAAGEWPVGERIPTEHTLAEQLQVGRNTVREAVRVLVHAGMLRSRQGEGTFVVATADPGEIVRGVQRADVRDVLELRIALEAEGARLAALRHTSADLERMRAALAAQAAFRDPLGQPAHGQYELYAEHDIEFHVAVVDAAHNAALSATYGWFSSSVRDALVASLHDRHMPRIHETDHHDLVDAIETGDPEAAERAARSLLAKPKQAVDALLGTGTSTDPNAAPGTGTGTGTAAVPGTGIDPGGDTG</sequence>
<organism evidence="6 7">
    <name type="scientific">Streptomyces qinglanensis</name>
    <dbReference type="NCBI Taxonomy" id="943816"/>
    <lineage>
        <taxon>Bacteria</taxon>
        <taxon>Bacillati</taxon>
        <taxon>Actinomycetota</taxon>
        <taxon>Actinomycetes</taxon>
        <taxon>Kitasatosporales</taxon>
        <taxon>Streptomycetaceae</taxon>
        <taxon>Streptomyces</taxon>
    </lineage>
</organism>
<dbReference type="InterPro" id="IPR036390">
    <property type="entry name" value="WH_DNA-bd_sf"/>
</dbReference>
<feature type="region of interest" description="Disordered" evidence="4">
    <location>
        <begin position="232"/>
        <end position="268"/>
    </location>
</feature>
<dbReference type="PANTHER" id="PTHR43537">
    <property type="entry name" value="TRANSCRIPTIONAL REGULATOR, GNTR FAMILY"/>
    <property type="match status" value="1"/>
</dbReference>
<dbReference type="RefSeq" id="WP_074999128.1">
    <property type="nucleotide sequence ID" value="NZ_FOGO01000002.1"/>
</dbReference>
<dbReference type="SUPFAM" id="SSF48008">
    <property type="entry name" value="GntR ligand-binding domain-like"/>
    <property type="match status" value="1"/>
</dbReference>
<dbReference type="Gene3D" id="1.10.10.10">
    <property type="entry name" value="Winged helix-like DNA-binding domain superfamily/Winged helix DNA-binding domain"/>
    <property type="match status" value="1"/>
</dbReference>
<dbReference type="SMART" id="SM00345">
    <property type="entry name" value="HTH_GNTR"/>
    <property type="match status" value="1"/>
</dbReference>
<dbReference type="InterPro" id="IPR000524">
    <property type="entry name" value="Tscrpt_reg_HTH_GntR"/>
</dbReference>
<dbReference type="STRING" id="943816.AN217_02940"/>
<keyword evidence="3" id="KW-0804">Transcription</keyword>
<evidence type="ECO:0000256" key="4">
    <source>
        <dbReference type="SAM" id="MobiDB-lite"/>
    </source>
</evidence>
<name>A0A1H9Q2Q5_9ACTN</name>
<dbReference type="GO" id="GO:0003700">
    <property type="term" value="F:DNA-binding transcription factor activity"/>
    <property type="evidence" value="ECO:0007669"/>
    <property type="project" value="InterPro"/>
</dbReference>
<evidence type="ECO:0000256" key="3">
    <source>
        <dbReference type="ARBA" id="ARBA00023163"/>
    </source>
</evidence>
<feature type="domain" description="HTH gntR-type" evidence="5">
    <location>
        <begin position="9"/>
        <end position="77"/>
    </location>
</feature>
<dbReference type="Proteomes" id="UP000182841">
    <property type="component" value="Unassembled WGS sequence"/>
</dbReference>
<dbReference type="AlphaFoldDB" id="A0A1H9Q2Q5"/>
<dbReference type="PRINTS" id="PR00035">
    <property type="entry name" value="HTHGNTR"/>
</dbReference>
<keyword evidence="1" id="KW-0805">Transcription regulation</keyword>
<proteinExistence type="predicted"/>
<dbReference type="CDD" id="cd07377">
    <property type="entry name" value="WHTH_GntR"/>
    <property type="match status" value="1"/>
</dbReference>
<dbReference type="Pfam" id="PF00392">
    <property type="entry name" value="GntR"/>
    <property type="match status" value="1"/>
</dbReference>
<evidence type="ECO:0000313" key="7">
    <source>
        <dbReference type="Proteomes" id="UP000182841"/>
    </source>
</evidence>
<evidence type="ECO:0000259" key="5">
    <source>
        <dbReference type="PROSITE" id="PS50949"/>
    </source>
</evidence>
<dbReference type="InterPro" id="IPR008920">
    <property type="entry name" value="TF_FadR/GntR_C"/>
</dbReference>
<dbReference type="PANTHER" id="PTHR43537:SF47">
    <property type="entry name" value="REGULATORY PROTEIN GNTR HTH"/>
    <property type="match status" value="1"/>
</dbReference>
<dbReference type="GO" id="GO:0003677">
    <property type="term" value="F:DNA binding"/>
    <property type="evidence" value="ECO:0007669"/>
    <property type="project" value="UniProtKB-KW"/>
</dbReference>
<protein>
    <submittedName>
        <fullName evidence="6">DNA-binding transcriptional regulator, FadR family</fullName>
    </submittedName>
</protein>
<dbReference type="PROSITE" id="PS50949">
    <property type="entry name" value="HTH_GNTR"/>
    <property type="match status" value="1"/>
</dbReference>